<protein>
    <recommendedName>
        <fullName evidence="4">F-box domain-containing protein</fullName>
    </recommendedName>
</protein>
<dbReference type="Proteomes" id="UP000279236">
    <property type="component" value="Unassembled WGS sequence"/>
</dbReference>
<dbReference type="OrthoDB" id="2017782at2759"/>
<dbReference type="STRING" id="105984.A0A427Y194"/>
<sequence length="657" mass="74879">MGTLAAPRKHSLHFILSPAAMARDAPDVPGVTSPKGVTGTPVASAAATTVRRPSLTSLPADVLGMIAYHVVVQDNHAGRPSRLLPLLKTNRTLHSALNFDANPVLYNRLFRATFDLGALVRRTQWMFDVNTDIPGTSRKTELFANPRSWAMEYRDRWELRNRIRACIAHQSVNVPGMSNRENRDTDMWGLWFLWTENDEKNIIFLTEECHFHEWIICYYKDDMLKDSLKSGYPRDTAVKALGIWTALLSGSDLLSERSAAQIDDKIFMLRPYIFSPSYELTYGPWEHRRLPLCDTGCTEHAPISHYAAPYKRFGHKHMRAPPHFVLGAYLVFMRLLERQPGRVGLKSDSTVFQDTGRGVFSLTHIMSSLYHDTEWQRNTVCQDPHTSPGLPPLTFHGRLTGFWRGNLLFYDFDAYRQMLSGNMRSLYTGTFAQHAVELDLHETVIRIRAEDVGGKGSLLNCGFADEETEEEQALIKDGYGHQVLTGDAIYAREAPGWTKEILLSGGCRSAWGWSRIRGRVRAWDGLVTLSIGHSRPYPCGQWVWRGYLQTGGYFVGRWRDCFTPETQAGYEGPFGLVRAGDLFYPPHFPTTMNASAGVTKLDFGPNGPNNNSSALSKRKYSEDDYDERERERERDREREYEYRAGAPDDRRRRRDYD</sequence>
<organism evidence="2 3">
    <name type="scientific">Apiotrichum porosum</name>
    <dbReference type="NCBI Taxonomy" id="105984"/>
    <lineage>
        <taxon>Eukaryota</taxon>
        <taxon>Fungi</taxon>
        <taxon>Dikarya</taxon>
        <taxon>Basidiomycota</taxon>
        <taxon>Agaricomycotina</taxon>
        <taxon>Tremellomycetes</taxon>
        <taxon>Trichosporonales</taxon>
        <taxon>Trichosporonaceae</taxon>
        <taxon>Apiotrichum</taxon>
    </lineage>
</organism>
<feature type="region of interest" description="Disordered" evidence="1">
    <location>
        <begin position="599"/>
        <end position="657"/>
    </location>
</feature>
<evidence type="ECO:0000256" key="1">
    <source>
        <dbReference type="SAM" id="MobiDB-lite"/>
    </source>
</evidence>
<name>A0A427Y194_9TREE</name>
<dbReference type="RefSeq" id="XP_028478280.1">
    <property type="nucleotide sequence ID" value="XM_028621828.1"/>
</dbReference>
<feature type="compositionally biased region" description="Basic and acidic residues" evidence="1">
    <location>
        <begin position="619"/>
        <end position="657"/>
    </location>
</feature>
<dbReference type="AlphaFoldDB" id="A0A427Y194"/>
<evidence type="ECO:0000313" key="2">
    <source>
        <dbReference type="EMBL" id="RSH84832.1"/>
    </source>
</evidence>
<accession>A0A427Y194</accession>
<comment type="caution">
    <text evidence="2">The sequence shown here is derived from an EMBL/GenBank/DDBJ whole genome shotgun (WGS) entry which is preliminary data.</text>
</comment>
<evidence type="ECO:0000313" key="3">
    <source>
        <dbReference type="Proteomes" id="UP000279236"/>
    </source>
</evidence>
<keyword evidence="3" id="KW-1185">Reference proteome</keyword>
<proteinExistence type="predicted"/>
<reference evidence="2 3" key="1">
    <citation type="submission" date="2018-11" db="EMBL/GenBank/DDBJ databases">
        <title>Genome sequence of Apiotrichum porosum DSM 27194.</title>
        <authorList>
            <person name="Aliyu H."/>
            <person name="Gorte O."/>
            <person name="Ochsenreither K."/>
        </authorList>
    </citation>
    <scope>NUCLEOTIDE SEQUENCE [LARGE SCALE GENOMIC DNA]</scope>
    <source>
        <strain evidence="2 3">DSM 27194</strain>
    </source>
</reference>
<dbReference type="GeneID" id="39590904"/>
<dbReference type="EMBL" id="RSCE01000003">
    <property type="protein sequence ID" value="RSH84832.1"/>
    <property type="molecule type" value="Genomic_DNA"/>
</dbReference>
<evidence type="ECO:0008006" key="4">
    <source>
        <dbReference type="Google" id="ProtNLM"/>
    </source>
</evidence>
<gene>
    <name evidence="2" type="ORF">EHS24_006361</name>
</gene>